<evidence type="ECO:0000313" key="3">
    <source>
        <dbReference type="Proteomes" id="UP000266552"/>
    </source>
</evidence>
<proteinExistence type="predicted"/>
<dbReference type="Proteomes" id="UP000266552">
    <property type="component" value="Chromosome"/>
</dbReference>
<evidence type="ECO:0000313" key="2">
    <source>
        <dbReference type="EMBL" id="AYB42416.1"/>
    </source>
</evidence>
<reference evidence="2 3" key="1">
    <citation type="submission" date="2018-09" db="EMBL/GenBank/DDBJ databases">
        <title>Genome Sequence of Paenibacillus lautus Strain E7593-69, Azo Dye-Degrading Bacteria, Isolated from Commercial Tattoo Inks.</title>
        <authorList>
            <person name="Nho S.W."/>
            <person name="Kim S.-J."/>
            <person name="Kweon O."/>
            <person name="Cerniglia C.E."/>
        </authorList>
    </citation>
    <scope>NUCLEOTIDE SEQUENCE [LARGE SCALE GENOMIC DNA]</scope>
    <source>
        <strain evidence="2 3">E7593-69</strain>
    </source>
</reference>
<keyword evidence="3" id="KW-1185">Reference proteome</keyword>
<dbReference type="KEGG" id="plw:D5F53_03590"/>
<name>A0A385TFF4_PAELA</name>
<protein>
    <submittedName>
        <fullName evidence="2">Uncharacterized protein</fullName>
    </submittedName>
</protein>
<keyword evidence="1" id="KW-0812">Transmembrane</keyword>
<feature type="transmembrane region" description="Helical" evidence="1">
    <location>
        <begin position="46"/>
        <end position="65"/>
    </location>
</feature>
<sequence length="69" mass="8115">MTRATGKPPGAKEDIHFMRHFSIRLQALPVQSKDYPKKHQEDSRQGVFLVFLWIITMLFPAYDFISKYS</sequence>
<gene>
    <name evidence="2" type="ORF">D5F53_03590</name>
</gene>
<keyword evidence="1" id="KW-1133">Transmembrane helix</keyword>
<accession>A0A385TFF4</accession>
<dbReference type="AlphaFoldDB" id="A0A385TFF4"/>
<organism evidence="2 3">
    <name type="scientific">Paenibacillus lautus</name>
    <name type="common">Bacillus lautus</name>
    <dbReference type="NCBI Taxonomy" id="1401"/>
    <lineage>
        <taxon>Bacteria</taxon>
        <taxon>Bacillati</taxon>
        <taxon>Bacillota</taxon>
        <taxon>Bacilli</taxon>
        <taxon>Bacillales</taxon>
        <taxon>Paenibacillaceae</taxon>
        <taxon>Paenibacillus</taxon>
    </lineage>
</organism>
<keyword evidence="1" id="KW-0472">Membrane</keyword>
<dbReference type="EMBL" id="CP032412">
    <property type="protein sequence ID" value="AYB42416.1"/>
    <property type="molecule type" value="Genomic_DNA"/>
</dbReference>
<evidence type="ECO:0000256" key="1">
    <source>
        <dbReference type="SAM" id="Phobius"/>
    </source>
</evidence>